<evidence type="ECO:0000256" key="1">
    <source>
        <dbReference type="SAM" id="Coils"/>
    </source>
</evidence>
<feature type="compositionally biased region" description="Basic and acidic residues" evidence="2">
    <location>
        <begin position="148"/>
        <end position="157"/>
    </location>
</feature>
<dbReference type="OMA" id="RRGAHEW"/>
<feature type="region of interest" description="Disordered" evidence="2">
    <location>
        <begin position="148"/>
        <end position="170"/>
    </location>
</feature>
<dbReference type="Proteomes" id="UP000018468">
    <property type="component" value="Linkage group LG21"/>
</dbReference>
<keyword evidence="4" id="KW-1185">Reference proteome</keyword>
<protein>
    <submittedName>
        <fullName evidence="3">Coiled-coil domain containing 183</fullName>
    </submittedName>
</protein>
<sequence>ERLNKQLYGLVNKYNAQSFQSQQRELQLGQLREKLHTLDLHSAPGPALLQDIQDQRVRQLENNIEKMNIKVGAAERIQDMYEDIKEHLQGELRGLPQTLEELRAVICARDTELDHVAQISQHAVTTVEVTKRELWLLEQQFLQERQAREQELAERKGTSPVGGKGQPGDPGQSTVHLSVCVSVQCCVFAPGGQLPVPQAPRELSARLATDIESLREALSCTDLQVLESRILSQQSRQEHLLSWVQQCQEKVEAHRASLASLEVQHAQLKFSAGPSAASFERLRAGLEAGLEGQRERCGQGGPRLAVAQGLLEEAEQGIDNLHCKLSCVALPGKEAQEDAGLDAQQKLQQLHAKLMALQDLVGTTAMPGSQDTDKLWAFLEHSTLEEPRTCRLPLHALCSSLSEDSFQFLSPEEDCSLSRDEIKRRGRQLLEEHNPAKKKPQKG</sequence>
<evidence type="ECO:0000313" key="3">
    <source>
        <dbReference type="Ensembl" id="ENSLOCP00000001157.1"/>
    </source>
</evidence>
<dbReference type="EMBL" id="AHAT01021867">
    <property type="status" value="NOT_ANNOTATED_CDS"/>
    <property type="molecule type" value="Genomic_DNA"/>
</dbReference>
<evidence type="ECO:0000313" key="4">
    <source>
        <dbReference type="Proteomes" id="UP000018468"/>
    </source>
</evidence>
<dbReference type="InParanoid" id="W5LYF0"/>
<dbReference type="Bgee" id="ENSLOCG00000001030">
    <property type="expression patterns" value="Expressed in testis and 2 other cell types or tissues"/>
</dbReference>
<dbReference type="PANTHER" id="PTHR47115">
    <property type="entry name" value="COILED-COIL DOMAIN-CONTAINING PROTEIN 183"/>
    <property type="match status" value="1"/>
</dbReference>
<reference evidence="4" key="1">
    <citation type="submission" date="2011-12" db="EMBL/GenBank/DDBJ databases">
        <title>The Draft Genome of Lepisosteus oculatus.</title>
        <authorList>
            <consortium name="The Broad Institute Genome Assembly &amp; Analysis Group"/>
            <consortium name="Computational R&amp;D Group"/>
            <consortium name="and Sequencing Platform"/>
            <person name="Di Palma F."/>
            <person name="Alfoldi J."/>
            <person name="Johnson J."/>
            <person name="Berlin A."/>
            <person name="Gnerre S."/>
            <person name="Jaffe D."/>
            <person name="MacCallum I."/>
            <person name="Young S."/>
            <person name="Walker B.J."/>
            <person name="Lander E.S."/>
            <person name="Lindblad-Toh K."/>
        </authorList>
    </citation>
    <scope>NUCLEOTIDE SEQUENCE [LARGE SCALE GENOMIC DNA]</scope>
</reference>
<proteinExistence type="predicted"/>
<dbReference type="eggNOG" id="ENOG502QTFP">
    <property type="taxonomic scope" value="Eukaryota"/>
</dbReference>
<dbReference type="Ensembl" id="ENSLOCT00000001161.1">
    <property type="protein sequence ID" value="ENSLOCP00000001157.1"/>
    <property type="gene ID" value="ENSLOCG00000001030.1"/>
</dbReference>
<reference evidence="3" key="3">
    <citation type="submission" date="2025-09" db="UniProtKB">
        <authorList>
            <consortium name="Ensembl"/>
        </authorList>
    </citation>
    <scope>IDENTIFICATION</scope>
</reference>
<evidence type="ECO:0000256" key="2">
    <source>
        <dbReference type="SAM" id="MobiDB-lite"/>
    </source>
</evidence>
<keyword evidence="1" id="KW-0175">Coiled coil</keyword>
<reference evidence="3" key="2">
    <citation type="submission" date="2025-08" db="UniProtKB">
        <authorList>
            <consortium name="Ensembl"/>
        </authorList>
    </citation>
    <scope>IDENTIFICATION</scope>
</reference>
<dbReference type="InterPro" id="IPR043247">
    <property type="entry name" value="CCDC183"/>
</dbReference>
<name>W5LYF0_LEPOC</name>
<dbReference type="STRING" id="7918.ENSLOCP00000001157"/>
<feature type="coiled-coil region" evidence="1">
    <location>
        <begin position="50"/>
        <end position="77"/>
    </location>
</feature>
<dbReference type="HOGENOM" id="CLU_619030_0_0_1"/>
<dbReference type="GeneTree" id="ENSGT01010000224027"/>
<organism evidence="3 4">
    <name type="scientific">Lepisosteus oculatus</name>
    <name type="common">Spotted gar</name>
    <dbReference type="NCBI Taxonomy" id="7918"/>
    <lineage>
        <taxon>Eukaryota</taxon>
        <taxon>Metazoa</taxon>
        <taxon>Chordata</taxon>
        <taxon>Craniata</taxon>
        <taxon>Vertebrata</taxon>
        <taxon>Euteleostomi</taxon>
        <taxon>Actinopterygii</taxon>
        <taxon>Neopterygii</taxon>
        <taxon>Holostei</taxon>
        <taxon>Semionotiformes</taxon>
        <taxon>Lepisosteidae</taxon>
        <taxon>Lepisosteus</taxon>
    </lineage>
</organism>
<accession>W5LYF0</accession>
<dbReference type="AlphaFoldDB" id="W5LYF0"/>
<dbReference type="PANTHER" id="PTHR47115:SF1">
    <property type="entry name" value="COILED-COIL DOMAIN-CONTAINING PROTEIN 183"/>
    <property type="match status" value="1"/>
</dbReference>